<dbReference type="InterPro" id="IPR055706">
    <property type="entry name" value="Slg1/2_DUF7282"/>
</dbReference>
<feature type="compositionally biased region" description="Low complexity" evidence="1">
    <location>
        <begin position="39"/>
        <end position="62"/>
    </location>
</feature>
<proteinExistence type="predicted"/>
<sequence>MMEPLKKSYPTLIIVFVIAFLLGYGTSARIINKNKTADGGKTAESAGAAGETGTQGEAQTAENAEEENPASALAQISASMGGISTVSADNQTAGTMVALTVKAEKDTWVAIHEDKNGKPGNILGAQLFAKGTHTGNVELLRSTTAGMKYYAMLHADNGDKKFDYAADMPLAASTGGMIAAEFMAQ</sequence>
<evidence type="ECO:0000313" key="3">
    <source>
        <dbReference type="EMBL" id="OHA02553.1"/>
    </source>
</evidence>
<accession>A0A1G2KT88</accession>
<dbReference type="EMBL" id="MHQN01000034">
    <property type="protein sequence ID" value="OHA02553.1"/>
    <property type="molecule type" value="Genomic_DNA"/>
</dbReference>
<gene>
    <name evidence="3" type="ORF">A3C92_02810</name>
</gene>
<dbReference type="Proteomes" id="UP000177177">
    <property type="component" value="Unassembled WGS sequence"/>
</dbReference>
<reference evidence="3 4" key="1">
    <citation type="journal article" date="2016" name="Nat. Commun.">
        <title>Thousands of microbial genomes shed light on interconnected biogeochemical processes in an aquifer system.</title>
        <authorList>
            <person name="Anantharaman K."/>
            <person name="Brown C.T."/>
            <person name="Hug L.A."/>
            <person name="Sharon I."/>
            <person name="Castelle C.J."/>
            <person name="Probst A.J."/>
            <person name="Thomas B.C."/>
            <person name="Singh A."/>
            <person name="Wilkins M.J."/>
            <person name="Karaoz U."/>
            <person name="Brodie E.L."/>
            <person name="Williams K.H."/>
            <person name="Hubbard S.S."/>
            <person name="Banfield J.F."/>
        </authorList>
    </citation>
    <scope>NUCLEOTIDE SEQUENCE [LARGE SCALE GENOMIC DNA]</scope>
</reference>
<name>A0A1G2KT88_9BACT</name>
<dbReference type="AlphaFoldDB" id="A0A1G2KT88"/>
<comment type="caution">
    <text evidence="3">The sequence shown here is derived from an EMBL/GenBank/DDBJ whole genome shotgun (WGS) entry which is preliminary data.</text>
</comment>
<evidence type="ECO:0000259" key="2">
    <source>
        <dbReference type="Pfam" id="PF23951"/>
    </source>
</evidence>
<evidence type="ECO:0000256" key="1">
    <source>
        <dbReference type="SAM" id="MobiDB-lite"/>
    </source>
</evidence>
<protein>
    <recommendedName>
        <fullName evidence="2">DUF7282 domain-containing protein</fullName>
    </recommendedName>
</protein>
<dbReference type="Pfam" id="PF23951">
    <property type="entry name" value="DUF7282"/>
    <property type="match status" value="1"/>
</dbReference>
<organism evidence="3 4">
    <name type="scientific">Candidatus Sungbacteria bacterium RIFCSPHIGHO2_02_FULL_53_17</name>
    <dbReference type="NCBI Taxonomy" id="1802275"/>
    <lineage>
        <taxon>Bacteria</taxon>
        <taxon>Candidatus Sungiibacteriota</taxon>
    </lineage>
</organism>
<feature type="domain" description="DUF7282" evidence="2">
    <location>
        <begin position="85"/>
        <end position="179"/>
    </location>
</feature>
<feature type="region of interest" description="Disordered" evidence="1">
    <location>
        <begin position="37"/>
        <end position="70"/>
    </location>
</feature>
<evidence type="ECO:0000313" key="4">
    <source>
        <dbReference type="Proteomes" id="UP000177177"/>
    </source>
</evidence>